<keyword evidence="5 7" id="KW-1133">Transmembrane helix</keyword>
<accession>A0A5B8XQZ1</accession>
<keyword evidence="4 7" id="KW-0812">Transmembrane</keyword>
<dbReference type="AlphaFoldDB" id="A0A5B8XQZ1"/>
<dbReference type="PANTHER" id="PTHR34584">
    <property type="entry name" value="NA(+)/H(+) ANTIPORTER SUBUNIT E1"/>
    <property type="match status" value="1"/>
</dbReference>
<reference evidence="8 9" key="1">
    <citation type="submission" date="2019-08" db="EMBL/GenBank/DDBJ databases">
        <authorList>
            <person name="Liang Q."/>
        </authorList>
    </citation>
    <scope>NUCLEOTIDE SEQUENCE [LARGE SCALE GENOMIC DNA]</scope>
    <source>
        <strain evidence="8 9">V1718</strain>
    </source>
</reference>
<dbReference type="OrthoDB" id="9807187at2"/>
<comment type="subcellular location">
    <subcellularLocation>
        <location evidence="1">Cell membrane</location>
        <topology evidence="1">Multi-pass membrane protein</topology>
    </subcellularLocation>
</comment>
<organism evidence="8 9">
    <name type="scientific">Microvenator marinus</name>
    <dbReference type="NCBI Taxonomy" id="2600177"/>
    <lineage>
        <taxon>Bacteria</taxon>
        <taxon>Deltaproteobacteria</taxon>
        <taxon>Bradymonadales</taxon>
        <taxon>Microvenatoraceae</taxon>
        <taxon>Microvenator</taxon>
    </lineage>
</organism>
<name>A0A5B8XQZ1_9DELT</name>
<dbReference type="KEGG" id="bbae:FRD01_04160"/>
<sequence>MNKLFPQPVLSLTLLIIWLLVQMSFSIGNIIMGAILGFVVPLLTAKFWPDSPAIKSYPKLFKYILVFLYDVLVANIQVAAWILGPQDKLRPRWLYMPLEVQDPFSITLLAATISLTPGTVSAHISADRKLLVIHCLNSPDDEATVQGMKERYEKPILEIFG</sequence>
<evidence type="ECO:0000256" key="6">
    <source>
        <dbReference type="ARBA" id="ARBA00023136"/>
    </source>
</evidence>
<proteinExistence type="inferred from homology"/>
<dbReference type="PIRSF" id="PIRSF019239">
    <property type="entry name" value="MrpE"/>
    <property type="match status" value="1"/>
</dbReference>
<dbReference type="Pfam" id="PF01899">
    <property type="entry name" value="MNHE"/>
    <property type="match status" value="1"/>
</dbReference>
<evidence type="ECO:0000313" key="8">
    <source>
        <dbReference type="EMBL" id="QED26453.1"/>
    </source>
</evidence>
<evidence type="ECO:0000256" key="1">
    <source>
        <dbReference type="ARBA" id="ARBA00004651"/>
    </source>
</evidence>
<evidence type="ECO:0000256" key="4">
    <source>
        <dbReference type="ARBA" id="ARBA00022692"/>
    </source>
</evidence>
<keyword evidence="6 7" id="KW-0472">Membrane</keyword>
<dbReference type="PANTHER" id="PTHR34584:SF1">
    <property type="entry name" value="NA(+)_H(+) ANTIPORTER SUBUNIT E1"/>
    <property type="match status" value="1"/>
</dbReference>
<dbReference type="RefSeq" id="WP_146957900.1">
    <property type="nucleotide sequence ID" value="NZ_CP042467.1"/>
</dbReference>
<evidence type="ECO:0000313" key="9">
    <source>
        <dbReference type="Proteomes" id="UP000321595"/>
    </source>
</evidence>
<evidence type="ECO:0000256" key="3">
    <source>
        <dbReference type="ARBA" id="ARBA00022475"/>
    </source>
</evidence>
<dbReference type="GO" id="GO:0008324">
    <property type="term" value="F:monoatomic cation transmembrane transporter activity"/>
    <property type="evidence" value="ECO:0007669"/>
    <property type="project" value="InterPro"/>
</dbReference>
<evidence type="ECO:0000256" key="7">
    <source>
        <dbReference type="SAM" id="Phobius"/>
    </source>
</evidence>
<dbReference type="EMBL" id="CP042467">
    <property type="protein sequence ID" value="QED26453.1"/>
    <property type="molecule type" value="Genomic_DNA"/>
</dbReference>
<feature type="transmembrane region" description="Helical" evidence="7">
    <location>
        <begin position="63"/>
        <end position="84"/>
    </location>
</feature>
<keyword evidence="3" id="KW-1003">Cell membrane</keyword>
<dbReference type="InterPro" id="IPR002758">
    <property type="entry name" value="Cation_antiport_E"/>
</dbReference>
<feature type="transmembrane region" description="Helical" evidence="7">
    <location>
        <begin position="12"/>
        <end position="43"/>
    </location>
</feature>
<protein>
    <submittedName>
        <fullName evidence="8">Na+/H+ antiporter subunit E</fullName>
    </submittedName>
</protein>
<keyword evidence="9" id="KW-1185">Reference proteome</keyword>
<dbReference type="NCBIfam" id="NF006518">
    <property type="entry name" value="PRK08965.1-2"/>
    <property type="match status" value="1"/>
</dbReference>
<comment type="similarity">
    <text evidence="2">Belongs to the CPA3 antiporters (TC 2.A.63) subunit E family.</text>
</comment>
<dbReference type="GO" id="GO:0005886">
    <property type="term" value="C:plasma membrane"/>
    <property type="evidence" value="ECO:0007669"/>
    <property type="project" value="UniProtKB-SubCell"/>
</dbReference>
<gene>
    <name evidence="8" type="ORF">FRD01_04160</name>
</gene>
<dbReference type="Proteomes" id="UP000321595">
    <property type="component" value="Chromosome"/>
</dbReference>
<evidence type="ECO:0000256" key="5">
    <source>
        <dbReference type="ARBA" id="ARBA00022989"/>
    </source>
</evidence>
<evidence type="ECO:0000256" key="2">
    <source>
        <dbReference type="ARBA" id="ARBA00006228"/>
    </source>
</evidence>